<feature type="transmembrane region" description="Helical" evidence="1">
    <location>
        <begin position="62"/>
        <end position="84"/>
    </location>
</feature>
<feature type="transmembrane region" description="Helical" evidence="1">
    <location>
        <begin position="105"/>
        <end position="130"/>
    </location>
</feature>
<protein>
    <submittedName>
        <fullName evidence="2">ABC transporter</fullName>
    </submittedName>
</protein>
<reference evidence="3" key="3">
    <citation type="journal article" date="2011" name="PLoS ONE">
        <title>Genome sequence of a mesophilic hydrogenotrophic methanogen Methanocella paludicola, the first cultivated representative of the order Methanocellales.</title>
        <authorList>
            <person name="Sakai S."/>
            <person name="Takaki Y."/>
            <person name="Shimamura S."/>
            <person name="Sekine M."/>
            <person name="Tajima T."/>
            <person name="Kosugi H."/>
            <person name="Ichikawa N."/>
            <person name="Tasumi E."/>
            <person name="Hiraki A.T."/>
            <person name="Shimizu A."/>
            <person name="Kato Y."/>
            <person name="Nishiko R."/>
            <person name="Mori K."/>
            <person name="Fujita N."/>
            <person name="Imachi H."/>
            <person name="Takai K."/>
        </authorList>
    </citation>
    <scope>NUCLEOTIDE SEQUENCE [LARGE SCALE GENOMIC DNA]</scope>
    <source>
        <strain evidence="3">DSM 17711 / JCM 13418 / NBRC 101707 / SANAE</strain>
    </source>
</reference>
<gene>
    <name evidence="2" type="ordered locus">MCP_1374</name>
</gene>
<dbReference type="Pfam" id="PF12679">
    <property type="entry name" value="ABC2_membrane_2"/>
    <property type="match status" value="1"/>
</dbReference>
<name>D1YYC4_METPS</name>
<dbReference type="GeneID" id="8681336"/>
<dbReference type="eggNOG" id="arCOG01462">
    <property type="taxonomic scope" value="Archaea"/>
</dbReference>
<evidence type="ECO:0000313" key="2">
    <source>
        <dbReference type="EMBL" id="BAI61446.1"/>
    </source>
</evidence>
<feature type="transmembrane region" description="Helical" evidence="1">
    <location>
        <begin position="207"/>
        <end position="226"/>
    </location>
</feature>
<dbReference type="OrthoDB" id="148291at2157"/>
<dbReference type="AlphaFoldDB" id="D1YYC4"/>
<reference evidence="2 3" key="1">
    <citation type="journal article" date="2007" name="Appl. Environ. Microbiol.">
        <title>Isolation of key methanogens for global methane emission from rice paddy fields: a novel isolate affiliated with the clone cluster rice cluster I.</title>
        <authorList>
            <person name="Sakai S."/>
            <person name="Imachi H."/>
            <person name="Sekiguchi Y."/>
            <person name="Ohashi A."/>
            <person name="Harada H."/>
            <person name="Kamagata Y."/>
        </authorList>
    </citation>
    <scope>NUCLEOTIDE SEQUENCE [LARGE SCALE GENOMIC DNA]</scope>
    <source>
        <strain evidence="3">DSM 17711 / JCM 13418 / NBRC 101707 / SANAE</strain>
    </source>
</reference>
<sequence>MVNVIFEIARKEATSYYARKGIIMQNALLAIVFCLVPIQQISATIAAVGYHASAFAGLLDFYLLFAAFYPIVIASGISIFAFPVERDQRTIEHLLSLPLTNAEIFLGKVLAAVVTALIWAVIMYGAILGYTLTMNPIIWDAPLLTPSLSILLFAIVPAIILLSTMMTVALTSYISNTRGAYMVNIVIMGIMIGLTGVRSAMLVEAATFNLMLLAFLALLLVVTYVLSVKGFNREKLIAKT</sequence>
<keyword evidence="1" id="KW-0472">Membrane</keyword>
<dbReference type="KEGG" id="mpd:MCP_1374"/>
<organism evidence="2 3">
    <name type="scientific">Methanocella paludicola (strain DSM 17711 / JCM 13418 / NBRC 101707 / SANAE)</name>
    <dbReference type="NCBI Taxonomy" id="304371"/>
    <lineage>
        <taxon>Archaea</taxon>
        <taxon>Methanobacteriati</taxon>
        <taxon>Methanobacteriota</taxon>
        <taxon>Stenosarchaea group</taxon>
        <taxon>Methanomicrobia</taxon>
        <taxon>Methanocellales</taxon>
        <taxon>Methanocellaceae</taxon>
        <taxon>Methanocella</taxon>
    </lineage>
</organism>
<keyword evidence="1" id="KW-1133">Transmembrane helix</keyword>
<evidence type="ECO:0000256" key="1">
    <source>
        <dbReference type="SAM" id="Phobius"/>
    </source>
</evidence>
<dbReference type="InParanoid" id="D1YYC4"/>
<reference evidence="2 3" key="2">
    <citation type="journal article" date="2008" name="Int. J. Syst. Evol. Microbiol.">
        <title>Methanocella paludicola gen. nov., sp. nov., a methane-producing archaeon, the first isolate of the lineage 'Rice Cluster I', and proposal of the new archaeal order Methanocellales ord. nov.</title>
        <authorList>
            <person name="Sakai S."/>
            <person name="Imachi H."/>
            <person name="Hanada S."/>
            <person name="Ohashi A."/>
            <person name="Harada H."/>
            <person name="Kamagata Y."/>
        </authorList>
    </citation>
    <scope>NUCLEOTIDE SEQUENCE [LARGE SCALE GENOMIC DNA]</scope>
    <source>
        <strain evidence="3">DSM 17711 / JCM 13418 / NBRC 101707 / SANAE</strain>
    </source>
</reference>
<proteinExistence type="predicted"/>
<dbReference type="Proteomes" id="UP000001882">
    <property type="component" value="Chromosome"/>
</dbReference>
<keyword evidence="1" id="KW-0812">Transmembrane</keyword>
<dbReference type="RefSeq" id="WP_012900125.1">
    <property type="nucleotide sequence ID" value="NC_013665.1"/>
</dbReference>
<accession>D1YYC4</accession>
<keyword evidence="3" id="KW-1185">Reference proteome</keyword>
<feature type="transmembrane region" description="Helical" evidence="1">
    <location>
        <begin position="150"/>
        <end position="174"/>
    </location>
</feature>
<dbReference type="EMBL" id="AP011532">
    <property type="protein sequence ID" value="BAI61446.1"/>
    <property type="molecule type" value="Genomic_DNA"/>
</dbReference>
<feature type="transmembrane region" description="Helical" evidence="1">
    <location>
        <begin position="27"/>
        <end position="50"/>
    </location>
</feature>
<feature type="transmembrane region" description="Helical" evidence="1">
    <location>
        <begin position="181"/>
        <end position="201"/>
    </location>
</feature>
<evidence type="ECO:0000313" key="3">
    <source>
        <dbReference type="Proteomes" id="UP000001882"/>
    </source>
</evidence>
<dbReference type="STRING" id="304371.MCP_1374"/>